<protein>
    <submittedName>
        <fullName evidence="11">MFS transporter</fullName>
    </submittedName>
</protein>
<keyword evidence="5 9" id="KW-1133">Transmembrane helix</keyword>
<evidence type="ECO:0000256" key="1">
    <source>
        <dbReference type="ARBA" id="ARBA00004651"/>
    </source>
</evidence>
<dbReference type="InterPro" id="IPR036259">
    <property type="entry name" value="MFS_trans_sf"/>
</dbReference>
<feature type="transmembrane region" description="Helical" evidence="9">
    <location>
        <begin position="132"/>
        <end position="154"/>
    </location>
</feature>
<feature type="transmembrane region" description="Helical" evidence="9">
    <location>
        <begin position="230"/>
        <end position="250"/>
    </location>
</feature>
<dbReference type="NCBIfam" id="TIGR00711">
    <property type="entry name" value="efflux_EmrB"/>
    <property type="match status" value="1"/>
</dbReference>
<evidence type="ECO:0000256" key="8">
    <source>
        <dbReference type="SAM" id="MobiDB-lite"/>
    </source>
</evidence>
<dbReference type="GO" id="GO:0005886">
    <property type="term" value="C:plasma membrane"/>
    <property type="evidence" value="ECO:0007669"/>
    <property type="project" value="UniProtKB-SubCell"/>
</dbReference>
<feature type="transmembrane region" description="Helical" evidence="9">
    <location>
        <begin position="198"/>
        <end position="218"/>
    </location>
</feature>
<gene>
    <name evidence="11" type="ORF">SCA03_03550</name>
</gene>
<dbReference type="InterPro" id="IPR020846">
    <property type="entry name" value="MFS_dom"/>
</dbReference>
<feature type="transmembrane region" description="Helical" evidence="9">
    <location>
        <begin position="72"/>
        <end position="94"/>
    </location>
</feature>
<feature type="transmembrane region" description="Helical" evidence="9">
    <location>
        <begin position="455"/>
        <end position="479"/>
    </location>
</feature>
<dbReference type="GO" id="GO:0046677">
    <property type="term" value="P:response to antibiotic"/>
    <property type="evidence" value="ECO:0007669"/>
    <property type="project" value="UniProtKB-KW"/>
</dbReference>
<comment type="caution">
    <text evidence="11">The sequence shown here is derived from an EMBL/GenBank/DDBJ whole genome shotgun (WGS) entry which is preliminary data.</text>
</comment>
<feature type="transmembrane region" description="Helical" evidence="9">
    <location>
        <begin position="301"/>
        <end position="323"/>
    </location>
</feature>
<evidence type="ECO:0000256" key="6">
    <source>
        <dbReference type="ARBA" id="ARBA00023136"/>
    </source>
</evidence>
<organism evidence="11 12">
    <name type="scientific">Streptomyces cacaoi</name>
    <dbReference type="NCBI Taxonomy" id="1898"/>
    <lineage>
        <taxon>Bacteria</taxon>
        <taxon>Bacillati</taxon>
        <taxon>Actinomycetota</taxon>
        <taxon>Actinomycetes</taxon>
        <taxon>Kitasatosporales</taxon>
        <taxon>Streptomycetaceae</taxon>
        <taxon>Streptomyces</taxon>
    </lineage>
</organism>
<evidence type="ECO:0000313" key="12">
    <source>
        <dbReference type="Proteomes" id="UP000319210"/>
    </source>
</evidence>
<evidence type="ECO:0000313" key="11">
    <source>
        <dbReference type="EMBL" id="GEB47804.1"/>
    </source>
</evidence>
<feature type="transmembrane region" description="Helical" evidence="9">
    <location>
        <begin position="106"/>
        <end position="126"/>
    </location>
</feature>
<reference evidence="11 12" key="1">
    <citation type="submission" date="2019-06" db="EMBL/GenBank/DDBJ databases">
        <title>Whole genome shotgun sequence of Streptomyces cacaoi subsp. cacaoi NBRC 12748.</title>
        <authorList>
            <person name="Hosoyama A."/>
            <person name="Uohara A."/>
            <person name="Ohji S."/>
            <person name="Ichikawa N."/>
        </authorList>
    </citation>
    <scope>NUCLEOTIDE SEQUENCE [LARGE SCALE GENOMIC DNA]</scope>
    <source>
        <strain evidence="11 12">NBRC 12748</strain>
    </source>
</reference>
<name>A0A4Y3QQY6_STRCI</name>
<dbReference type="AlphaFoldDB" id="A0A4Y3QQY6"/>
<dbReference type="PROSITE" id="PS50850">
    <property type="entry name" value="MFS"/>
    <property type="match status" value="1"/>
</dbReference>
<comment type="subcellular location">
    <subcellularLocation>
        <location evidence="1">Cell membrane</location>
        <topology evidence="1">Multi-pass membrane protein</topology>
    </subcellularLocation>
</comment>
<dbReference type="InterPro" id="IPR004638">
    <property type="entry name" value="EmrB-like"/>
</dbReference>
<keyword evidence="4 9" id="KW-0812">Transmembrane</keyword>
<dbReference type="SUPFAM" id="SSF103473">
    <property type="entry name" value="MFS general substrate transporter"/>
    <property type="match status" value="1"/>
</dbReference>
<dbReference type="PRINTS" id="PR01036">
    <property type="entry name" value="TCRTETB"/>
</dbReference>
<dbReference type="EMBL" id="BJMM01000002">
    <property type="protein sequence ID" value="GEB47804.1"/>
    <property type="molecule type" value="Genomic_DNA"/>
</dbReference>
<sequence>MSGDVSGRVAGEVAEEAPGEGSSGATTGSTGAGRAPSPALRMVLACGALFLVVLDATIVSVALPAIGGRLGLGGAGLGWVVNAYTLAVAGVLLLGGRLADLFGVRAVLVGGLAVFSLGNLGSALAMEPAQLITARAVQGIGGALLLPATLTVVHRTYDDPVRRTRALGLWSMVGAVGAAAGTVAGGFLTDSLGWRSVFWTKVPLGAALAVLGLCVLTRRTAGARAPRPRLDVLGALLVTAGLTALVYGIVAVRDTATRGGAQAALVAAVVLLGVFLVHQARWAPEPLVPLRIFAHRSVSSANVVVFCLGVAYLASPVLLALYLQQVLHYSASRAGFGFLPAAFAVMLGAQLAGWLTSRWGPRRTAVLGTALTAAGFLLLARVGEHSSFLPDIAVPSLVFGLGAGLSFTPITVSATSGVDASLTGLASGLLNTTRQVATALGVAVLSTVAEARGGAAGYALTFLISGGLVLLGTVTALVWMPAPGASRTAGEAGASGGGPSSRGVRG</sequence>
<feature type="compositionally biased region" description="Low complexity" evidence="8">
    <location>
        <begin position="19"/>
        <end position="33"/>
    </location>
</feature>
<keyword evidence="3" id="KW-1003">Cell membrane</keyword>
<keyword evidence="2" id="KW-0813">Transport</keyword>
<proteinExistence type="predicted"/>
<evidence type="ECO:0000256" key="3">
    <source>
        <dbReference type="ARBA" id="ARBA00022475"/>
    </source>
</evidence>
<evidence type="ECO:0000256" key="7">
    <source>
        <dbReference type="ARBA" id="ARBA00023251"/>
    </source>
</evidence>
<feature type="transmembrane region" description="Helical" evidence="9">
    <location>
        <begin position="335"/>
        <end position="357"/>
    </location>
</feature>
<dbReference type="GO" id="GO:0022857">
    <property type="term" value="F:transmembrane transporter activity"/>
    <property type="evidence" value="ECO:0007669"/>
    <property type="project" value="InterPro"/>
</dbReference>
<evidence type="ECO:0000256" key="9">
    <source>
        <dbReference type="SAM" id="Phobius"/>
    </source>
</evidence>
<dbReference type="Gene3D" id="1.20.1720.10">
    <property type="entry name" value="Multidrug resistance protein D"/>
    <property type="match status" value="1"/>
</dbReference>
<feature type="transmembrane region" description="Helical" evidence="9">
    <location>
        <begin position="42"/>
        <end position="66"/>
    </location>
</feature>
<dbReference type="PANTHER" id="PTHR42718">
    <property type="entry name" value="MAJOR FACILITATOR SUPERFAMILY MULTIDRUG TRANSPORTER MFSC"/>
    <property type="match status" value="1"/>
</dbReference>
<dbReference type="Gene3D" id="1.20.1250.20">
    <property type="entry name" value="MFS general substrate transporter like domains"/>
    <property type="match status" value="1"/>
</dbReference>
<keyword evidence="7" id="KW-0046">Antibiotic resistance</keyword>
<evidence type="ECO:0000256" key="2">
    <source>
        <dbReference type="ARBA" id="ARBA00022448"/>
    </source>
</evidence>
<dbReference type="Proteomes" id="UP000319210">
    <property type="component" value="Unassembled WGS sequence"/>
</dbReference>
<feature type="region of interest" description="Disordered" evidence="8">
    <location>
        <begin position="12"/>
        <end position="33"/>
    </location>
</feature>
<dbReference type="PANTHER" id="PTHR42718:SF46">
    <property type="entry name" value="BLR6921 PROTEIN"/>
    <property type="match status" value="1"/>
</dbReference>
<feature type="domain" description="Major facilitator superfamily (MFS) profile" evidence="10">
    <location>
        <begin position="41"/>
        <end position="484"/>
    </location>
</feature>
<feature type="transmembrane region" description="Helical" evidence="9">
    <location>
        <begin position="392"/>
        <end position="412"/>
    </location>
</feature>
<dbReference type="InterPro" id="IPR011701">
    <property type="entry name" value="MFS"/>
</dbReference>
<evidence type="ECO:0000256" key="4">
    <source>
        <dbReference type="ARBA" id="ARBA00022692"/>
    </source>
</evidence>
<evidence type="ECO:0000256" key="5">
    <source>
        <dbReference type="ARBA" id="ARBA00022989"/>
    </source>
</evidence>
<accession>A0A4Y3QQY6</accession>
<feature type="transmembrane region" description="Helical" evidence="9">
    <location>
        <begin position="262"/>
        <end position="280"/>
    </location>
</feature>
<feature type="compositionally biased region" description="Gly residues" evidence="8">
    <location>
        <begin position="493"/>
        <end position="506"/>
    </location>
</feature>
<feature type="region of interest" description="Disordered" evidence="8">
    <location>
        <begin position="486"/>
        <end position="506"/>
    </location>
</feature>
<dbReference type="RefSeq" id="WP_170223826.1">
    <property type="nucleotide sequence ID" value="NZ_BJMM01000002.1"/>
</dbReference>
<feature type="transmembrane region" description="Helical" evidence="9">
    <location>
        <begin position="166"/>
        <end position="186"/>
    </location>
</feature>
<feature type="transmembrane region" description="Helical" evidence="9">
    <location>
        <begin position="364"/>
        <end position="380"/>
    </location>
</feature>
<evidence type="ECO:0000259" key="10">
    <source>
        <dbReference type="PROSITE" id="PS50850"/>
    </source>
</evidence>
<keyword evidence="6 9" id="KW-0472">Membrane</keyword>
<dbReference type="Pfam" id="PF07690">
    <property type="entry name" value="MFS_1"/>
    <property type="match status" value="1"/>
</dbReference>
<keyword evidence="12" id="KW-1185">Reference proteome</keyword>